<evidence type="ECO:0000256" key="1">
    <source>
        <dbReference type="ARBA" id="ARBA00022603"/>
    </source>
</evidence>
<dbReference type="Proteomes" id="UP000247763">
    <property type="component" value="Chromosome"/>
</dbReference>
<dbReference type="PANTHER" id="PTHR43464">
    <property type="entry name" value="METHYLTRANSFERASE"/>
    <property type="match status" value="1"/>
</dbReference>
<evidence type="ECO:0000259" key="4">
    <source>
        <dbReference type="Pfam" id="PF13649"/>
    </source>
</evidence>
<dbReference type="InterPro" id="IPR029063">
    <property type="entry name" value="SAM-dependent_MTases_sf"/>
</dbReference>
<gene>
    <name evidence="5" type="ORF">HYN04_05035</name>
</gene>
<dbReference type="AlphaFoldDB" id="A0A2Z3HUX8"/>
<dbReference type="SUPFAM" id="SSF53335">
    <property type="entry name" value="S-adenosyl-L-methionine-dependent methyltransferases"/>
    <property type="match status" value="1"/>
</dbReference>
<keyword evidence="6" id="KW-1185">Reference proteome</keyword>
<proteinExistence type="predicted"/>
<evidence type="ECO:0000313" key="6">
    <source>
        <dbReference type="Proteomes" id="UP000247763"/>
    </source>
</evidence>
<keyword evidence="2 5" id="KW-0808">Transferase</keyword>
<dbReference type="Gene3D" id="2.20.130.10">
    <property type="entry name" value="CAC2371-like domains"/>
    <property type="match status" value="1"/>
</dbReference>
<evidence type="ECO:0000256" key="3">
    <source>
        <dbReference type="ARBA" id="ARBA00022691"/>
    </source>
</evidence>
<reference evidence="6" key="1">
    <citation type="submission" date="2018-05" db="EMBL/GenBank/DDBJ databases">
        <title>Genome sequencing of Phenylobacterium sp. HYN0004.</title>
        <authorList>
            <person name="Yi H."/>
            <person name="Baek C."/>
        </authorList>
    </citation>
    <scope>NUCLEOTIDE SEQUENCE [LARGE SCALE GENOMIC DNA]</scope>
    <source>
        <strain evidence="6">HYN0004</strain>
    </source>
</reference>
<dbReference type="OrthoDB" id="7348755at2"/>
<sequence>MWAGGIMDIFYGRIAEWWPVISPLEEYASEGAEIRRVLHEARPAARSLLELGSGGGHVAFHLKAGLDCLLTDLSPDMLEVSRRLNPECGHLAADMRTLDLDRRFDLVLAHDAIAYMTTEADLRAAFATAYRHLKPGGLALFIPDDVLETFEPGEADAFGGDSPDGRSARAMDWVGELETDGTAMVHYAFLLREADGRMSSMAESHRVGVFARKDWELWLAEEGFAVETVQERTDEDRTPRFFFLGTRPRD</sequence>
<accession>A0A2Z3HUX8</accession>
<organism evidence="5 6">
    <name type="scientific">Phenylobacterium parvum</name>
    <dbReference type="NCBI Taxonomy" id="2201350"/>
    <lineage>
        <taxon>Bacteria</taxon>
        <taxon>Pseudomonadati</taxon>
        <taxon>Pseudomonadota</taxon>
        <taxon>Alphaproteobacteria</taxon>
        <taxon>Caulobacterales</taxon>
        <taxon>Caulobacteraceae</taxon>
        <taxon>Phenylobacterium</taxon>
    </lineage>
</organism>
<dbReference type="EMBL" id="CP029479">
    <property type="protein sequence ID" value="AWM77181.1"/>
    <property type="molecule type" value="Genomic_DNA"/>
</dbReference>
<dbReference type="PANTHER" id="PTHR43464:SF19">
    <property type="entry name" value="UBIQUINONE BIOSYNTHESIS O-METHYLTRANSFERASE, MITOCHONDRIAL"/>
    <property type="match status" value="1"/>
</dbReference>
<dbReference type="KEGG" id="phb:HYN04_05035"/>
<dbReference type="CDD" id="cd02440">
    <property type="entry name" value="AdoMet_MTases"/>
    <property type="match status" value="1"/>
</dbReference>
<evidence type="ECO:0000256" key="2">
    <source>
        <dbReference type="ARBA" id="ARBA00022679"/>
    </source>
</evidence>
<keyword evidence="1 5" id="KW-0489">Methyltransferase</keyword>
<dbReference type="Gene3D" id="3.40.50.150">
    <property type="entry name" value="Vaccinia Virus protein VP39"/>
    <property type="match status" value="1"/>
</dbReference>
<dbReference type="InterPro" id="IPR041698">
    <property type="entry name" value="Methyltransf_25"/>
</dbReference>
<dbReference type="GO" id="GO:0032259">
    <property type="term" value="P:methylation"/>
    <property type="evidence" value="ECO:0007669"/>
    <property type="project" value="UniProtKB-KW"/>
</dbReference>
<dbReference type="GO" id="GO:0008168">
    <property type="term" value="F:methyltransferase activity"/>
    <property type="evidence" value="ECO:0007669"/>
    <property type="project" value="UniProtKB-KW"/>
</dbReference>
<keyword evidence="3" id="KW-0949">S-adenosyl-L-methionine</keyword>
<feature type="domain" description="Methyltransferase" evidence="4">
    <location>
        <begin position="49"/>
        <end position="137"/>
    </location>
</feature>
<protein>
    <submittedName>
        <fullName evidence="5">Class I SAM-dependent methyltransferase</fullName>
    </submittedName>
</protein>
<dbReference type="Pfam" id="PF13649">
    <property type="entry name" value="Methyltransf_25"/>
    <property type="match status" value="1"/>
</dbReference>
<name>A0A2Z3HUX8_9CAUL</name>
<evidence type="ECO:0000313" key="5">
    <source>
        <dbReference type="EMBL" id="AWM77181.1"/>
    </source>
</evidence>